<dbReference type="RefSeq" id="WP_003195950.1">
    <property type="nucleotide sequence ID" value="NZ_CM000743.1"/>
</dbReference>
<accession>C3AIU4</accession>
<accession>A0A2B5QZK3</accession>
<dbReference type="PANTHER" id="PTHR42866:SF1">
    <property type="entry name" value="SPORE COAT POLYSACCHARIDE BIOSYNTHESIS PROTEIN SPSF"/>
    <property type="match status" value="1"/>
</dbReference>
<proteinExistence type="predicted"/>
<dbReference type="Proteomes" id="UP001248134">
    <property type="component" value="Unassembled WGS sequence"/>
</dbReference>
<dbReference type="EMBL" id="VLYX01000002">
    <property type="protein sequence ID" value="MDR4324991.1"/>
    <property type="molecule type" value="Genomic_DNA"/>
</dbReference>
<dbReference type="InterPro" id="IPR029044">
    <property type="entry name" value="Nucleotide-diphossugar_trans"/>
</dbReference>
<evidence type="ECO:0000313" key="1">
    <source>
        <dbReference type="EMBL" id="MDR4324991.1"/>
    </source>
</evidence>
<dbReference type="SUPFAM" id="SSF53448">
    <property type="entry name" value="Nucleotide-diphospho-sugar transferases"/>
    <property type="match status" value="1"/>
</dbReference>
<comment type="caution">
    <text evidence="2">The sequence shown here is derived from an EMBL/GenBank/DDBJ whole genome shotgun (WGS) entry which is preliminary data.</text>
</comment>
<dbReference type="Proteomes" id="UP000219775">
    <property type="component" value="Unassembled WGS sequence"/>
</dbReference>
<reference evidence="1" key="2">
    <citation type="submission" date="2019-07" db="EMBL/GenBank/DDBJ databases">
        <title>Phylogenomic Reclassification of ATCC Bacillus Strains and Various Taxa within the Genus Bacillus.</title>
        <authorList>
            <person name="Riojas M.A."/>
            <person name="Frank A.M."/>
            <person name="Fenn S.L."/>
            <person name="King S.P."/>
            <person name="Brower S.M."/>
            <person name="Hazbon M.H."/>
        </authorList>
    </citation>
    <scope>NUCLEOTIDE SEQUENCE</scope>
    <source>
        <strain evidence="1">NR-12239</strain>
    </source>
</reference>
<keyword evidence="2" id="KW-0548">Nucleotidyltransferase</keyword>
<dbReference type="PANTHER" id="PTHR42866">
    <property type="entry name" value="3-DEOXY-MANNO-OCTULOSONATE CYTIDYLYLTRANSFERASE"/>
    <property type="match status" value="1"/>
</dbReference>
<organism evidence="2 3">
    <name type="scientific">Bacillus pseudomycoides</name>
    <dbReference type="NCBI Taxonomy" id="64104"/>
    <lineage>
        <taxon>Bacteria</taxon>
        <taxon>Bacillati</taxon>
        <taxon>Bacillota</taxon>
        <taxon>Bacilli</taxon>
        <taxon>Bacillales</taxon>
        <taxon>Bacillaceae</taxon>
        <taxon>Bacillus</taxon>
        <taxon>Bacillus cereus group</taxon>
    </lineage>
</organism>
<dbReference type="InterPro" id="IPR003329">
    <property type="entry name" value="Cytidylyl_trans"/>
</dbReference>
<reference evidence="2 3" key="1">
    <citation type="submission" date="2017-09" db="EMBL/GenBank/DDBJ databases">
        <title>Large-scale bioinformatics analysis of Bacillus genomes uncovers conserved roles of natural products in bacterial physiology.</title>
        <authorList>
            <consortium name="Agbiome Team Llc"/>
            <person name="Bleich R.M."/>
            <person name="Grubbs K.J."/>
            <person name="Santa Maria K.C."/>
            <person name="Allen S.E."/>
            <person name="Farag S."/>
            <person name="Shank E.A."/>
            <person name="Bowers A."/>
        </authorList>
    </citation>
    <scope>NUCLEOTIDE SEQUENCE [LARGE SCALE GENOMIC DNA]</scope>
    <source>
        <strain evidence="2 3">AFS009893</strain>
    </source>
</reference>
<dbReference type="Gene3D" id="3.90.550.10">
    <property type="entry name" value="Spore Coat Polysaccharide Biosynthesis Protein SpsA, Chain A"/>
    <property type="match status" value="1"/>
</dbReference>
<dbReference type="EMBL" id="NUDP01000013">
    <property type="protein sequence ID" value="PEM72280.1"/>
    <property type="molecule type" value="Genomic_DNA"/>
</dbReference>
<dbReference type="CDD" id="cd02518">
    <property type="entry name" value="GT2_SpsF"/>
    <property type="match status" value="1"/>
</dbReference>
<sequence>MKVAAIIQARMGSTRLPGKIMKKVLDKTLLEYQIERVKRAKTINQIIVATTTNQNDNPIIELCEQLSVPYYRGSADDVLSRYYEAATQFSVDVVVRLTSDCPVIDPDIIDKIVNCYLEHQNKYDYVSNTLIRTYPRGLDTEVMPYRILKQTYEEANQPSYREHVTAYIYNTPKTFKLFNVQNHLDESKHRWTVDTKEDFIFIKKIITKLYPVNPQFSFIDILNLLKQEPDLFYINSHIEQKKLGI</sequence>
<evidence type="ECO:0000313" key="2">
    <source>
        <dbReference type="EMBL" id="PEM72280.1"/>
    </source>
</evidence>
<dbReference type="GO" id="GO:0005829">
    <property type="term" value="C:cytosol"/>
    <property type="evidence" value="ECO:0007669"/>
    <property type="project" value="TreeGrafter"/>
</dbReference>
<name>A0A2B5QZK3_9BACI</name>
<protein>
    <submittedName>
        <fullName evidence="2">Acylneuraminate cytidylyltransferase</fullName>
    </submittedName>
</protein>
<dbReference type="AlphaFoldDB" id="A0A2B5QZK3"/>
<gene>
    <name evidence="2" type="ORF">CN613_03535</name>
    <name evidence="1" type="ORF">FOS08_03235</name>
</gene>
<keyword evidence="2" id="KW-0808">Transferase</keyword>
<dbReference type="KEGG" id="bmyc:DJ92_3826"/>
<dbReference type="GO" id="GO:0016779">
    <property type="term" value="F:nucleotidyltransferase activity"/>
    <property type="evidence" value="ECO:0007669"/>
    <property type="project" value="UniProtKB-KW"/>
</dbReference>
<evidence type="ECO:0000313" key="3">
    <source>
        <dbReference type="Proteomes" id="UP000219775"/>
    </source>
</evidence>
<dbReference type="Pfam" id="PF02348">
    <property type="entry name" value="CTP_transf_3"/>
    <property type="match status" value="1"/>
</dbReference>